<organism evidence="4 5">
    <name type="scientific">Desulfobacter hydrogenophilus</name>
    <dbReference type="NCBI Taxonomy" id="2291"/>
    <lineage>
        <taxon>Bacteria</taxon>
        <taxon>Pseudomonadati</taxon>
        <taxon>Thermodesulfobacteriota</taxon>
        <taxon>Desulfobacteria</taxon>
        <taxon>Desulfobacterales</taxon>
        <taxon>Desulfobacteraceae</taxon>
        <taxon>Desulfobacter</taxon>
    </lineage>
</organism>
<dbReference type="RefSeq" id="WP_111957151.1">
    <property type="nucleotide sequence ID" value="NZ_CP036313.1"/>
</dbReference>
<dbReference type="Pfam" id="PF08668">
    <property type="entry name" value="HDOD"/>
    <property type="match status" value="1"/>
</dbReference>
<sequence length="282" mass="31248">MTNFQEMAKEIKNLTPIPAVTMSLLKVVDDPNKTMDDVTNIIQYDPAITADVLRIANSAYFGLKYPAETISDAANMLGTDRLVEFVLLKVASKIIQGPLGGYDMHEGALWQHSVSSAIIAKQLALQLGLPHSCSIFTAALLKDIGKTVMDKYVKNAYKKIYNLVINENFSFMEAEKKVIGVDHAELGGMMAHLWKFSPKMVMIITNHHLSREDTVKDKDTIVVYIADCICMMMGMGVGADGMAYRFHQQAIEQIGISADDIVTIIANVIPQMKEVAKLLKMF</sequence>
<dbReference type="PANTHER" id="PTHR33525">
    <property type="match status" value="1"/>
</dbReference>
<name>A0A328FAM1_9BACT</name>
<dbReference type="InterPro" id="IPR052340">
    <property type="entry name" value="RNase_Y/CdgJ"/>
</dbReference>
<dbReference type="PANTHER" id="PTHR33525:SF3">
    <property type="entry name" value="RIBONUCLEASE Y"/>
    <property type="match status" value="1"/>
</dbReference>
<proteinExistence type="predicted"/>
<dbReference type="Proteomes" id="UP000293902">
    <property type="component" value="Chromosome"/>
</dbReference>
<reference evidence="3 6" key="2">
    <citation type="submission" date="2019-02" db="EMBL/GenBank/DDBJ databases">
        <title>Complete genome sequence of Desulfobacter hydrogenophilus AcRS1.</title>
        <authorList>
            <person name="Marietou A."/>
            <person name="Lund M.B."/>
            <person name="Marshall I.P.G."/>
            <person name="Schreiber L."/>
            <person name="Jorgensen B."/>
        </authorList>
    </citation>
    <scope>NUCLEOTIDE SEQUENCE [LARGE SCALE GENOMIC DNA]</scope>
    <source>
        <strain evidence="3 6">AcRS1</strain>
    </source>
</reference>
<dbReference type="Proteomes" id="UP000248798">
    <property type="component" value="Unassembled WGS sequence"/>
</dbReference>
<dbReference type="InterPro" id="IPR013976">
    <property type="entry name" value="HDOD"/>
</dbReference>
<evidence type="ECO:0000259" key="2">
    <source>
        <dbReference type="PROSITE" id="PS51833"/>
    </source>
</evidence>
<evidence type="ECO:0000259" key="1">
    <source>
        <dbReference type="PROSITE" id="PS51831"/>
    </source>
</evidence>
<feature type="domain" description="HDOD" evidence="2">
    <location>
        <begin position="14"/>
        <end position="210"/>
    </location>
</feature>
<evidence type="ECO:0000313" key="6">
    <source>
        <dbReference type="Proteomes" id="UP000293902"/>
    </source>
</evidence>
<keyword evidence="6" id="KW-1185">Reference proteome</keyword>
<dbReference type="PROSITE" id="PS51833">
    <property type="entry name" value="HDOD"/>
    <property type="match status" value="1"/>
</dbReference>
<dbReference type="InterPro" id="IPR006675">
    <property type="entry name" value="HDIG_dom"/>
</dbReference>
<dbReference type="Gene3D" id="1.10.3210.10">
    <property type="entry name" value="Hypothetical protein af1432"/>
    <property type="match status" value="1"/>
</dbReference>
<dbReference type="CDD" id="cd00077">
    <property type="entry name" value="HDc"/>
    <property type="match status" value="1"/>
</dbReference>
<dbReference type="NCBIfam" id="TIGR00277">
    <property type="entry name" value="HDIG"/>
    <property type="match status" value="1"/>
</dbReference>
<evidence type="ECO:0000313" key="5">
    <source>
        <dbReference type="Proteomes" id="UP000248798"/>
    </source>
</evidence>
<dbReference type="SUPFAM" id="SSF109604">
    <property type="entry name" value="HD-domain/PDEase-like"/>
    <property type="match status" value="1"/>
</dbReference>
<accession>A0A328FAM1</accession>
<feature type="domain" description="HD" evidence="1">
    <location>
        <begin position="109"/>
        <end position="232"/>
    </location>
</feature>
<reference evidence="4 5" key="1">
    <citation type="submission" date="2018-06" db="EMBL/GenBank/DDBJ databases">
        <title>Complete Genome Sequence of Desulfobacter hydrogenophilus (DSM3380).</title>
        <authorList>
            <person name="Marietou A."/>
            <person name="Schreiber L."/>
            <person name="Marshall I."/>
            <person name="Jorgensen B."/>
        </authorList>
    </citation>
    <scope>NUCLEOTIDE SEQUENCE [LARGE SCALE GENOMIC DNA]</scope>
    <source>
        <strain evidence="4 5">DSM 3380</strain>
    </source>
</reference>
<dbReference type="PROSITE" id="PS51831">
    <property type="entry name" value="HD"/>
    <property type="match status" value="1"/>
</dbReference>
<evidence type="ECO:0000313" key="4">
    <source>
        <dbReference type="EMBL" id="RAM01598.1"/>
    </source>
</evidence>
<dbReference type="InterPro" id="IPR003607">
    <property type="entry name" value="HD/PDEase_dom"/>
</dbReference>
<evidence type="ECO:0000313" key="3">
    <source>
        <dbReference type="EMBL" id="QBH14036.1"/>
    </source>
</evidence>
<protein>
    <submittedName>
        <fullName evidence="4">HDOD domain-containing protein</fullName>
    </submittedName>
</protein>
<dbReference type="EMBL" id="QLNI01000024">
    <property type="protein sequence ID" value="RAM01598.1"/>
    <property type="molecule type" value="Genomic_DNA"/>
</dbReference>
<dbReference type="InterPro" id="IPR006674">
    <property type="entry name" value="HD_domain"/>
</dbReference>
<dbReference type="AlphaFoldDB" id="A0A328FAM1"/>
<dbReference type="EMBL" id="CP036313">
    <property type="protein sequence ID" value="QBH14036.1"/>
    <property type="molecule type" value="Genomic_DNA"/>
</dbReference>
<gene>
    <name evidence="4" type="ORF">DO021_12495</name>
    <name evidence="3" type="ORF">EYB58_14560</name>
</gene>
<dbReference type="OrthoDB" id="9803649at2"/>